<organism evidence="1 2">
    <name type="scientific">Cucumis sativus</name>
    <name type="common">Cucumber</name>
    <dbReference type="NCBI Taxonomy" id="3659"/>
    <lineage>
        <taxon>Eukaryota</taxon>
        <taxon>Viridiplantae</taxon>
        <taxon>Streptophyta</taxon>
        <taxon>Embryophyta</taxon>
        <taxon>Tracheophyta</taxon>
        <taxon>Spermatophyta</taxon>
        <taxon>Magnoliopsida</taxon>
        <taxon>eudicotyledons</taxon>
        <taxon>Gunneridae</taxon>
        <taxon>Pentapetalae</taxon>
        <taxon>rosids</taxon>
        <taxon>fabids</taxon>
        <taxon>Cucurbitales</taxon>
        <taxon>Cucurbitaceae</taxon>
        <taxon>Benincaseae</taxon>
        <taxon>Cucumis</taxon>
    </lineage>
</organism>
<dbReference type="AlphaFoldDB" id="A0A0A0KCZ4"/>
<gene>
    <name evidence="1" type="ORF">Csa_6G127310</name>
</gene>
<reference evidence="1 2" key="4">
    <citation type="journal article" date="2011" name="BMC Genomics">
        <title>RNA-Seq improves annotation of protein-coding genes in the cucumber genome.</title>
        <authorList>
            <person name="Li Z."/>
            <person name="Zhang Z."/>
            <person name="Yan P."/>
            <person name="Huang S."/>
            <person name="Fei Z."/>
            <person name="Lin K."/>
        </authorList>
    </citation>
    <scope>NUCLEOTIDE SEQUENCE [LARGE SCALE GENOMIC DNA]</scope>
    <source>
        <strain evidence="2">cv. 9930</strain>
    </source>
</reference>
<reference evidence="1 2" key="2">
    <citation type="journal article" date="2009" name="PLoS ONE">
        <title>An integrated genetic and cytogenetic map of the cucumber genome.</title>
        <authorList>
            <person name="Ren Y."/>
            <person name="Zhang Z."/>
            <person name="Liu J."/>
            <person name="Staub J.E."/>
            <person name="Han Y."/>
            <person name="Cheng Z."/>
            <person name="Li X."/>
            <person name="Lu J."/>
            <person name="Miao H."/>
            <person name="Kang H."/>
            <person name="Xie B."/>
            <person name="Gu X."/>
            <person name="Wang X."/>
            <person name="Du Y."/>
            <person name="Jin W."/>
            <person name="Huang S."/>
        </authorList>
    </citation>
    <scope>NUCLEOTIDE SEQUENCE [LARGE SCALE GENOMIC DNA]</scope>
    <source>
        <strain evidence="2">cv. 9930</strain>
    </source>
</reference>
<name>A0A0A0KCZ4_CUCSA</name>
<accession>A0A0A0KCZ4</accession>
<keyword evidence="2" id="KW-1185">Reference proteome</keyword>
<protein>
    <submittedName>
        <fullName evidence="1">Uncharacterized protein</fullName>
    </submittedName>
</protein>
<dbReference type="Gramene" id="KGN46719">
    <property type="protein sequence ID" value="KGN46719"/>
    <property type="gene ID" value="Csa_6G127310"/>
</dbReference>
<evidence type="ECO:0000313" key="2">
    <source>
        <dbReference type="Proteomes" id="UP000029981"/>
    </source>
</evidence>
<dbReference type="EMBL" id="CM002927">
    <property type="protein sequence ID" value="KGN46719.1"/>
    <property type="molecule type" value="Genomic_DNA"/>
</dbReference>
<sequence length="110" mass="12659">MIELPKGLIERLSREPEKKFGIERLKALAAQEFTEKIELEQAEKWIRTLEKSFRVVQCAEESKVEFTVLLQCKKEQKIALAMRCDYAKLVDVALRAERSLGGKRSSTMVS</sequence>
<proteinExistence type="predicted"/>
<reference evidence="1 2" key="1">
    <citation type="journal article" date="2009" name="Nat. Genet.">
        <title>The genome of the cucumber, Cucumis sativus L.</title>
        <authorList>
            <person name="Huang S."/>
            <person name="Li R."/>
            <person name="Zhang Z."/>
            <person name="Li L."/>
            <person name="Gu X."/>
            <person name="Fan W."/>
            <person name="Lucas W.J."/>
            <person name="Wang X."/>
            <person name="Xie B."/>
            <person name="Ni P."/>
            <person name="Ren Y."/>
            <person name="Zhu H."/>
            <person name="Li J."/>
            <person name="Lin K."/>
            <person name="Jin W."/>
            <person name="Fei Z."/>
            <person name="Li G."/>
            <person name="Staub J."/>
            <person name="Kilian A."/>
            <person name="van der Vossen E.A."/>
            <person name="Wu Y."/>
            <person name="Guo J."/>
            <person name="He J."/>
            <person name="Jia Z."/>
            <person name="Ren Y."/>
            <person name="Tian G."/>
            <person name="Lu Y."/>
            <person name="Ruan J."/>
            <person name="Qian W."/>
            <person name="Wang M."/>
            <person name="Huang Q."/>
            <person name="Li B."/>
            <person name="Xuan Z."/>
            <person name="Cao J."/>
            <person name="Asan"/>
            <person name="Wu Z."/>
            <person name="Zhang J."/>
            <person name="Cai Q."/>
            <person name="Bai Y."/>
            <person name="Zhao B."/>
            <person name="Han Y."/>
            <person name="Li Y."/>
            <person name="Li X."/>
            <person name="Wang S."/>
            <person name="Shi Q."/>
            <person name="Liu S."/>
            <person name="Cho W.K."/>
            <person name="Kim J.Y."/>
            <person name="Xu Y."/>
            <person name="Heller-Uszynska K."/>
            <person name="Miao H."/>
            <person name="Cheng Z."/>
            <person name="Zhang S."/>
            <person name="Wu J."/>
            <person name="Yang Y."/>
            <person name="Kang H."/>
            <person name="Li M."/>
            <person name="Liang H."/>
            <person name="Ren X."/>
            <person name="Shi Z."/>
            <person name="Wen M."/>
            <person name="Jian M."/>
            <person name="Yang H."/>
            <person name="Zhang G."/>
            <person name="Yang Z."/>
            <person name="Chen R."/>
            <person name="Liu S."/>
            <person name="Li J."/>
            <person name="Ma L."/>
            <person name="Liu H."/>
            <person name="Zhou Y."/>
            <person name="Zhao J."/>
            <person name="Fang X."/>
            <person name="Li G."/>
            <person name="Fang L."/>
            <person name="Li Y."/>
            <person name="Liu D."/>
            <person name="Zheng H."/>
            <person name="Zhang Y."/>
            <person name="Qin N."/>
            <person name="Li Z."/>
            <person name="Yang G."/>
            <person name="Yang S."/>
            <person name="Bolund L."/>
            <person name="Kristiansen K."/>
            <person name="Zheng H."/>
            <person name="Li S."/>
            <person name="Zhang X."/>
            <person name="Yang H."/>
            <person name="Wang J."/>
            <person name="Sun R."/>
            <person name="Zhang B."/>
            <person name="Jiang S."/>
            <person name="Wang J."/>
            <person name="Du Y."/>
            <person name="Li S."/>
        </authorList>
    </citation>
    <scope>NUCLEOTIDE SEQUENCE [LARGE SCALE GENOMIC DNA]</scope>
    <source>
        <strain evidence="2">cv. 9930</strain>
    </source>
</reference>
<evidence type="ECO:0000313" key="1">
    <source>
        <dbReference type="EMBL" id="KGN46719.1"/>
    </source>
</evidence>
<reference evidence="1 2" key="3">
    <citation type="journal article" date="2010" name="BMC Genomics">
        <title>Transcriptome sequencing and comparative analysis of cucumber flowers with different sex types.</title>
        <authorList>
            <person name="Guo S."/>
            <person name="Zheng Y."/>
            <person name="Joung J.G."/>
            <person name="Liu S."/>
            <person name="Zhang Z."/>
            <person name="Crasta O.R."/>
            <person name="Sobral B.W."/>
            <person name="Xu Y."/>
            <person name="Huang S."/>
            <person name="Fei Z."/>
        </authorList>
    </citation>
    <scope>NUCLEOTIDE SEQUENCE [LARGE SCALE GENOMIC DNA]</scope>
    <source>
        <strain evidence="2">cv. 9930</strain>
    </source>
</reference>
<dbReference type="Proteomes" id="UP000029981">
    <property type="component" value="Chromosome 6"/>
</dbReference>